<proteinExistence type="predicted"/>
<dbReference type="PROSITE" id="PS51736">
    <property type="entry name" value="RECOMBINASES_3"/>
    <property type="match status" value="1"/>
</dbReference>
<reference evidence="5 6" key="1">
    <citation type="submission" date="2017-04" db="EMBL/GenBank/DDBJ databases">
        <authorList>
            <person name="Afonso C.L."/>
            <person name="Miller P.J."/>
            <person name="Scott M.A."/>
            <person name="Spackman E."/>
            <person name="Goraichik I."/>
            <person name="Dimitrov K.M."/>
            <person name="Suarez D.L."/>
            <person name="Swayne D.E."/>
        </authorList>
    </citation>
    <scope>NUCLEOTIDE SEQUENCE [LARGE SCALE GENOMIC DNA]</scope>
    <source>
        <strain evidence="5 6">USBA 355</strain>
    </source>
</reference>
<keyword evidence="2" id="KW-0238">DNA-binding</keyword>
<dbReference type="InterPro" id="IPR050639">
    <property type="entry name" value="SSR_resolvase"/>
</dbReference>
<evidence type="ECO:0000256" key="2">
    <source>
        <dbReference type="ARBA" id="ARBA00023125"/>
    </source>
</evidence>
<protein>
    <submittedName>
        <fullName evidence="5">Resolvase, N terminal domain</fullName>
    </submittedName>
</protein>
<dbReference type="Gene3D" id="3.40.50.1390">
    <property type="entry name" value="Resolvase, N-terminal catalytic domain"/>
    <property type="match status" value="1"/>
</dbReference>
<evidence type="ECO:0000259" key="4">
    <source>
        <dbReference type="PROSITE" id="PS51736"/>
    </source>
</evidence>
<dbReference type="PROSITE" id="PS00398">
    <property type="entry name" value="RECOMBINASES_2"/>
    <property type="match status" value="1"/>
</dbReference>
<dbReference type="RefSeq" id="WP_322111235.1">
    <property type="nucleotide sequence ID" value="NZ_FWZX01000052.1"/>
</dbReference>
<feature type="domain" description="Resolvase/invertase-type recombinase catalytic" evidence="4">
    <location>
        <begin position="1"/>
        <end position="91"/>
    </location>
</feature>
<dbReference type="AlphaFoldDB" id="A0A1Y6CZ11"/>
<dbReference type="PANTHER" id="PTHR30461">
    <property type="entry name" value="DNA-INVERTASE FROM LAMBDOID PROPHAGE"/>
    <property type="match status" value="1"/>
</dbReference>
<accession>A0A1Y6CZ11</accession>
<sequence>MLRQALRAVAPGDILVVVRLDRLGRSLSHLLWLLEGLETRGVHFRSLSDPIDTASPQGKFTLQVLGAAAELERALNHERTRAGLAVARTQGRVGGNPRLRARDPEAIRQLARQRDEAYFERINMAADTWLQVVRGLRPQYPWQDVVRALNARIPADGKPWTDYRLKTAVKRFVRDGLAEPGLLGPATGGPADDRLLVVIAGMREANPEMTLEAMCRRLEAMREPTPRGRTSWHPSTVRALLQRAQARGLLAPAG</sequence>
<keyword evidence="6" id="KW-1185">Reference proteome</keyword>
<dbReference type="InterPro" id="IPR006119">
    <property type="entry name" value="Resolv_N"/>
</dbReference>
<dbReference type="CDD" id="cd03768">
    <property type="entry name" value="SR_ResInv"/>
    <property type="match status" value="1"/>
</dbReference>
<evidence type="ECO:0000256" key="1">
    <source>
        <dbReference type="ARBA" id="ARBA00022908"/>
    </source>
</evidence>
<dbReference type="Proteomes" id="UP000192917">
    <property type="component" value="Unassembled WGS sequence"/>
</dbReference>
<dbReference type="GO" id="GO:0015074">
    <property type="term" value="P:DNA integration"/>
    <property type="evidence" value="ECO:0007669"/>
    <property type="project" value="UniProtKB-KW"/>
</dbReference>
<dbReference type="SMART" id="SM00857">
    <property type="entry name" value="Resolvase"/>
    <property type="match status" value="1"/>
</dbReference>
<gene>
    <name evidence="5" type="ORF">SAMN05428998_1527</name>
</gene>
<evidence type="ECO:0000313" key="5">
    <source>
        <dbReference type="EMBL" id="SMF83957.1"/>
    </source>
</evidence>
<dbReference type="GO" id="GO:0000150">
    <property type="term" value="F:DNA strand exchange activity"/>
    <property type="evidence" value="ECO:0007669"/>
    <property type="project" value="InterPro"/>
</dbReference>
<dbReference type="InterPro" id="IPR036162">
    <property type="entry name" value="Resolvase-like_N_sf"/>
</dbReference>
<organism evidence="5 6">
    <name type="scientific">Tistlia consotensis USBA 355</name>
    <dbReference type="NCBI Taxonomy" id="560819"/>
    <lineage>
        <taxon>Bacteria</taxon>
        <taxon>Pseudomonadati</taxon>
        <taxon>Pseudomonadota</taxon>
        <taxon>Alphaproteobacteria</taxon>
        <taxon>Rhodospirillales</taxon>
        <taxon>Rhodovibrionaceae</taxon>
        <taxon>Tistlia</taxon>
    </lineage>
</organism>
<dbReference type="GO" id="GO:0003677">
    <property type="term" value="F:DNA binding"/>
    <property type="evidence" value="ECO:0007669"/>
    <property type="project" value="UniProtKB-KW"/>
</dbReference>
<evidence type="ECO:0000313" key="6">
    <source>
        <dbReference type="Proteomes" id="UP000192917"/>
    </source>
</evidence>
<dbReference type="PANTHER" id="PTHR30461:SF2">
    <property type="entry name" value="SERINE RECOMBINASE PINE-RELATED"/>
    <property type="match status" value="1"/>
</dbReference>
<dbReference type="Pfam" id="PF00239">
    <property type="entry name" value="Resolvase"/>
    <property type="match status" value="1"/>
</dbReference>
<name>A0A1Y6CZ11_9PROT</name>
<dbReference type="SUPFAM" id="SSF53041">
    <property type="entry name" value="Resolvase-like"/>
    <property type="match status" value="1"/>
</dbReference>
<evidence type="ECO:0000256" key="3">
    <source>
        <dbReference type="ARBA" id="ARBA00023172"/>
    </source>
</evidence>
<dbReference type="STRING" id="560819.SAMN05428998_1527"/>
<keyword evidence="3" id="KW-0233">DNA recombination</keyword>
<keyword evidence="1" id="KW-0229">DNA integration</keyword>
<dbReference type="InterPro" id="IPR006118">
    <property type="entry name" value="Recombinase_CS"/>
</dbReference>
<dbReference type="EMBL" id="FWZX01000052">
    <property type="protein sequence ID" value="SMF83957.1"/>
    <property type="molecule type" value="Genomic_DNA"/>
</dbReference>